<proteinExistence type="predicted"/>
<sequence length="755" mass="81031">MTAIIDHISLYTLRRHSKVFFSFLLVAVILFFPTLASAQVATIDLTAERNFVYQNGVYPEIGEAILPFVVTIANPGTTTIENLEFTVALTAGASLGNVDSECIESEDSIIVLTCTIDELKANTSKIIDFFVDGPNSLGVGQGFEVIITSNDATVLEPGVVEATLADGERRIRGSNLFVHLVRNIDIDIDRNNVPDLDEAIINLPASTPIDELLARQAVVDVLFIYTPAAFQYLGAKLGSRVANILTTSNQIFRENNVAIKLNSVGIEQIPYTINDSVILDTFDALQEKTDPAFDELDNLIISSGGDLVVMMHALDTSITPQCGWATLNATGRQGDFQALHHRGRLVIALNVGPDCLGVLNLAGAFASNMGIAPSREEYPNGGTFSYSSGYGVSNRFITLGAGIGTQEFGSALALNRFSDPQGLCLSIACGVDRSDIAFGADAIHSLNKTRHLVSAITASVFNVEPSAIEDKISILDYGYDLDVVQTTVESGALVNEFTEIDVRITNNSSATLSDIDLLFAHVNAGSLVEEAQYYEVSSSLCTILGNALSVTGLVVGDAIQKFGTLNCSIDRIAPGQFLDFSYRIQIDATPPVLNTEAYYHELVTVNTIPQLESLVCIPVFMTFVDASAGSTVCSTVQSLPLTFLPQQGQPVLDEVATVTGTQLSIPYIRLDNGSLISAEFKITNFGEVRFELLSYQTLDSSLSPIVEAFFTDTGLLSLFNILVGGINYDIQVTLMPDSNPVTLGSLNIVALGSSL</sequence>
<protein>
    <submittedName>
        <fullName evidence="1">Uncharacterized protein</fullName>
    </submittedName>
</protein>
<evidence type="ECO:0000313" key="1">
    <source>
        <dbReference type="EMBL" id="PCJ25709.1"/>
    </source>
</evidence>
<dbReference type="EMBL" id="NVVJ01000015">
    <property type="protein sequence ID" value="PCJ25709.1"/>
    <property type="molecule type" value="Genomic_DNA"/>
</dbReference>
<gene>
    <name evidence="1" type="ORF">COA96_06700</name>
</gene>
<organism evidence="1 2">
    <name type="scientific">SAR86 cluster bacterium</name>
    <dbReference type="NCBI Taxonomy" id="2030880"/>
    <lineage>
        <taxon>Bacteria</taxon>
        <taxon>Pseudomonadati</taxon>
        <taxon>Pseudomonadota</taxon>
        <taxon>Gammaproteobacteria</taxon>
        <taxon>SAR86 cluster</taxon>
    </lineage>
</organism>
<dbReference type="AlphaFoldDB" id="A0A2A5B2F5"/>
<evidence type="ECO:0000313" key="2">
    <source>
        <dbReference type="Proteomes" id="UP000218327"/>
    </source>
</evidence>
<reference evidence="2" key="1">
    <citation type="submission" date="2017-08" db="EMBL/GenBank/DDBJ databases">
        <title>A dynamic microbial community with high functional redundancy inhabits the cold, oxic subseafloor aquifer.</title>
        <authorList>
            <person name="Tully B.J."/>
            <person name="Wheat C.G."/>
            <person name="Glazer B.T."/>
            <person name="Huber J.A."/>
        </authorList>
    </citation>
    <scope>NUCLEOTIDE SEQUENCE [LARGE SCALE GENOMIC DNA]</scope>
</reference>
<accession>A0A2A5B2F5</accession>
<comment type="caution">
    <text evidence="1">The sequence shown here is derived from an EMBL/GenBank/DDBJ whole genome shotgun (WGS) entry which is preliminary data.</text>
</comment>
<name>A0A2A5B2F5_9GAMM</name>
<dbReference type="Proteomes" id="UP000218327">
    <property type="component" value="Unassembled WGS sequence"/>
</dbReference>